<sequence length="253" mass="27257">MPIAQSAAQPAEAEGPVAFFKAQHQGFLDTFSAYRAKPDLLDRVWMQAFTSFERNVADQTHQLPVLACRKGCGTCCQILVAATAPEVLMVARYVRGMAAGFKNVGIDLVGRLYGAADFVEPSGNVRPMALVRECPFLAEGICVIYPVRPLACRGHASFDEEACVSALEGGLDNVPVSEPHRTVRGLVQNALQSAMRDAGFAWGLYDLVAALKIALARPDCEADFANGGDPFATVALDVVSRDEMESTFDRLKS</sequence>
<protein>
    <submittedName>
        <fullName evidence="1">Fe-S-cluster containining protein</fullName>
    </submittedName>
</protein>
<name>A0ABU0LIS1_XANAG</name>
<proteinExistence type="predicted"/>
<dbReference type="RefSeq" id="WP_237346517.1">
    <property type="nucleotide sequence ID" value="NZ_JABWGX010000020.1"/>
</dbReference>
<dbReference type="InterPro" id="IPR005358">
    <property type="entry name" value="Puta_zinc/iron-chelating_dom"/>
</dbReference>
<comment type="caution">
    <text evidence="1">The sequence shown here is derived from an EMBL/GenBank/DDBJ whole genome shotgun (WGS) entry which is preliminary data.</text>
</comment>
<accession>A0ABU0LIS1</accession>
<gene>
    <name evidence="1" type="ORF">QOZ94_003814</name>
</gene>
<dbReference type="EMBL" id="JAUSVY010000011">
    <property type="protein sequence ID" value="MDQ0506999.1"/>
    <property type="molecule type" value="Genomic_DNA"/>
</dbReference>
<reference evidence="1 2" key="1">
    <citation type="submission" date="2023-07" db="EMBL/GenBank/DDBJ databases">
        <title>Genomic Encyclopedia of Type Strains, Phase IV (KMG-IV): sequencing the most valuable type-strain genomes for metagenomic binning, comparative biology and taxonomic classification.</title>
        <authorList>
            <person name="Goeker M."/>
        </authorList>
    </citation>
    <scope>NUCLEOTIDE SEQUENCE [LARGE SCALE GENOMIC DNA]</scope>
    <source>
        <strain evidence="1 2">DSM 3770</strain>
    </source>
</reference>
<keyword evidence="2" id="KW-1185">Reference proteome</keyword>
<organism evidence="1 2">
    <name type="scientific">Xanthobacter agilis</name>
    <dbReference type="NCBI Taxonomy" id="47492"/>
    <lineage>
        <taxon>Bacteria</taxon>
        <taxon>Pseudomonadati</taxon>
        <taxon>Pseudomonadota</taxon>
        <taxon>Alphaproteobacteria</taxon>
        <taxon>Hyphomicrobiales</taxon>
        <taxon>Xanthobacteraceae</taxon>
        <taxon>Xanthobacter</taxon>
    </lineage>
</organism>
<dbReference type="Proteomes" id="UP001241747">
    <property type="component" value="Unassembled WGS sequence"/>
</dbReference>
<evidence type="ECO:0000313" key="1">
    <source>
        <dbReference type="EMBL" id="MDQ0506999.1"/>
    </source>
</evidence>
<evidence type="ECO:0000313" key="2">
    <source>
        <dbReference type="Proteomes" id="UP001241747"/>
    </source>
</evidence>
<dbReference type="Pfam" id="PF03692">
    <property type="entry name" value="CxxCxxCC"/>
    <property type="match status" value="1"/>
</dbReference>